<dbReference type="InterPro" id="IPR000529">
    <property type="entry name" value="Ribosomal_bS6"/>
</dbReference>
<dbReference type="Proteomes" id="UP001359485">
    <property type="component" value="Unassembled WGS sequence"/>
</dbReference>
<gene>
    <name evidence="4" type="ORF">RUM44_012598</name>
</gene>
<evidence type="ECO:0000256" key="1">
    <source>
        <dbReference type="ARBA" id="ARBA00009512"/>
    </source>
</evidence>
<reference evidence="4 5" key="1">
    <citation type="submission" date="2023-09" db="EMBL/GenBank/DDBJ databases">
        <title>Genomes of two closely related lineages of the louse Polyplax serrata with different host specificities.</title>
        <authorList>
            <person name="Martinu J."/>
            <person name="Tarabai H."/>
            <person name="Stefka J."/>
            <person name="Hypsa V."/>
        </authorList>
    </citation>
    <scope>NUCLEOTIDE SEQUENCE [LARGE SCALE GENOMIC DNA]</scope>
    <source>
        <strain evidence="4">98ZLc_SE</strain>
    </source>
</reference>
<dbReference type="Pfam" id="PF01250">
    <property type="entry name" value="Ribosomal_S6"/>
    <property type="match status" value="1"/>
</dbReference>
<evidence type="ECO:0000313" key="5">
    <source>
        <dbReference type="Proteomes" id="UP001359485"/>
    </source>
</evidence>
<accession>A0ABR1BDT5</accession>
<evidence type="ECO:0000256" key="3">
    <source>
        <dbReference type="ARBA" id="ARBA00035365"/>
    </source>
</evidence>
<dbReference type="Gene3D" id="3.30.70.60">
    <property type="match status" value="1"/>
</dbReference>
<dbReference type="EMBL" id="JAWJWF010000001">
    <property type="protein sequence ID" value="KAK6640900.1"/>
    <property type="molecule type" value="Genomic_DNA"/>
</dbReference>
<keyword evidence="5" id="KW-1185">Reference proteome</keyword>
<organism evidence="4 5">
    <name type="scientific">Polyplax serrata</name>
    <name type="common">Common mouse louse</name>
    <dbReference type="NCBI Taxonomy" id="468196"/>
    <lineage>
        <taxon>Eukaryota</taxon>
        <taxon>Metazoa</taxon>
        <taxon>Ecdysozoa</taxon>
        <taxon>Arthropoda</taxon>
        <taxon>Hexapoda</taxon>
        <taxon>Insecta</taxon>
        <taxon>Pterygota</taxon>
        <taxon>Neoptera</taxon>
        <taxon>Paraneoptera</taxon>
        <taxon>Psocodea</taxon>
        <taxon>Troctomorpha</taxon>
        <taxon>Phthiraptera</taxon>
        <taxon>Anoplura</taxon>
        <taxon>Polyplacidae</taxon>
        <taxon>Polyplax</taxon>
    </lineage>
</organism>
<dbReference type="PANTHER" id="PTHR21011:SF1">
    <property type="entry name" value="SMALL RIBOSOMAL SUBUNIT PROTEIN BS6M"/>
    <property type="match status" value="1"/>
</dbReference>
<proteinExistence type="inferred from homology"/>
<dbReference type="SUPFAM" id="SSF54995">
    <property type="entry name" value="Ribosomal protein S6"/>
    <property type="match status" value="1"/>
</dbReference>
<name>A0ABR1BDT5_POLSC</name>
<evidence type="ECO:0000256" key="2">
    <source>
        <dbReference type="ARBA" id="ARBA00035170"/>
    </source>
</evidence>
<evidence type="ECO:0000313" key="4">
    <source>
        <dbReference type="EMBL" id="KAK6640900.1"/>
    </source>
</evidence>
<comment type="similarity">
    <text evidence="1">Belongs to the bacterial ribosomal protein bS6 family.</text>
</comment>
<dbReference type="CDD" id="cd15465">
    <property type="entry name" value="bS6_mito"/>
    <property type="match status" value="1"/>
</dbReference>
<protein>
    <recommendedName>
        <fullName evidence="2">Small ribosomal subunit protein bS6m</fullName>
    </recommendedName>
    <alternativeName>
        <fullName evidence="3">28S ribosomal protein S6, mitochondrial</fullName>
    </alternativeName>
</protein>
<dbReference type="PANTHER" id="PTHR21011">
    <property type="entry name" value="MITOCHONDRIAL 28S RIBOSOMAL PROTEIN S6"/>
    <property type="match status" value="1"/>
</dbReference>
<sequence length="158" mass="18419">MPTYEMVLLLKKMNQAGLKSVLTRNAKYILESGGTLRRMENLGFQRTPFVIKITGRPRENNAHYFLLHYDAGITENYEILDKCRRDMDVVRSTSHVEHLTPGGDLDEQPIPECTIWEDMLPAPERPSVKVLLEQNEERQKNFAKKRFKYNSGLDYDPF</sequence>
<dbReference type="InterPro" id="IPR035980">
    <property type="entry name" value="Ribosomal_bS6_sf"/>
</dbReference>
<comment type="caution">
    <text evidence="4">The sequence shown here is derived from an EMBL/GenBank/DDBJ whole genome shotgun (WGS) entry which is preliminary data.</text>
</comment>
<dbReference type="InterPro" id="IPR014717">
    <property type="entry name" value="Transl_elong_EF1B/ribsomal_bS6"/>
</dbReference>